<reference evidence="1 2" key="1">
    <citation type="journal article" date="2012" name="Proc. Natl. Acad. Sci. U.S.A.">
        <title>Comparative genomics of Ceriporiopsis subvermispora and Phanerochaete chrysosporium provide insight into selective ligninolysis.</title>
        <authorList>
            <person name="Fernandez-Fueyo E."/>
            <person name="Ruiz-Duenas F.J."/>
            <person name="Ferreira P."/>
            <person name="Floudas D."/>
            <person name="Hibbett D.S."/>
            <person name="Canessa P."/>
            <person name="Larrondo L.F."/>
            <person name="James T.Y."/>
            <person name="Seelenfreund D."/>
            <person name="Lobos S."/>
            <person name="Polanco R."/>
            <person name="Tello M."/>
            <person name="Honda Y."/>
            <person name="Watanabe T."/>
            <person name="Watanabe T."/>
            <person name="Ryu J.S."/>
            <person name="Kubicek C.P."/>
            <person name="Schmoll M."/>
            <person name="Gaskell J."/>
            <person name="Hammel K.E."/>
            <person name="St John F.J."/>
            <person name="Vanden Wymelenberg A."/>
            <person name="Sabat G."/>
            <person name="Splinter BonDurant S."/>
            <person name="Syed K."/>
            <person name="Yadav J.S."/>
            <person name="Doddapaneni H."/>
            <person name="Subramanian V."/>
            <person name="Lavin J.L."/>
            <person name="Oguiza J.A."/>
            <person name="Perez G."/>
            <person name="Pisabarro A.G."/>
            <person name="Ramirez L."/>
            <person name="Santoyo F."/>
            <person name="Master E."/>
            <person name="Coutinho P.M."/>
            <person name="Henrissat B."/>
            <person name="Lombard V."/>
            <person name="Magnuson J.K."/>
            <person name="Kuees U."/>
            <person name="Hori C."/>
            <person name="Igarashi K."/>
            <person name="Samejima M."/>
            <person name="Held B.W."/>
            <person name="Barry K.W."/>
            <person name="LaButti K.M."/>
            <person name="Lapidus A."/>
            <person name="Lindquist E.A."/>
            <person name="Lucas S.M."/>
            <person name="Riley R."/>
            <person name="Salamov A.A."/>
            <person name="Hoffmeister D."/>
            <person name="Schwenk D."/>
            <person name="Hadar Y."/>
            <person name="Yarden O."/>
            <person name="de Vries R.P."/>
            <person name="Wiebenga A."/>
            <person name="Stenlid J."/>
            <person name="Eastwood D."/>
            <person name="Grigoriev I.V."/>
            <person name="Berka R.M."/>
            <person name="Blanchette R.A."/>
            <person name="Kersten P."/>
            <person name="Martinez A.T."/>
            <person name="Vicuna R."/>
            <person name="Cullen D."/>
        </authorList>
    </citation>
    <scope>NUCLEOTIDE SEQUENCE [LARGE SCALE GENOMIC DNA]</scope>
    <source>
        <strain evidence="1 2">B</strain>
    </source>
</reference>
<name>M2PA78_CERS8</name>
<evidence type="ECO:0000313" key="1">
    <source>
        <dbReference type="EMBL" id="EMD32384.1"/>
    </source>
</evidence>
<dbReference type="PROSITE" id="PS51257">
    <property type="entry name" value="PROKAR_LIPOPROTEIN"/>
    <property type="match status" value="1"/>
</dbReference>
<accession>M2PA78</accession>
<dbReference type="Proteomes" id="UP000016930">
    <property type="component" value="Unassembled WGS sequence"/>
</dbReference>
<protein>
    <submittedName>
        <fullName evidence="1">Uncharacterized protein</fullName>
    </submittedName>
</protein>
<gene>
    <name evidence="1" type="ORF">CERSUDRAFT_88026</name>
</gene>
<sequence>MTASLRTQIRACGTPLGHQVIGFACLREAPLHGHIWHCFCGSTLPTYPFLNL</sequence>
<proteinExistence type="predicted"/>
<dbReference type="EMBL" id="KB445811">
    <property type="protein sequence ID" value="EMD32384.1"/>
    <property type="molecule type" value="Genomic_DNA"/>
</dbReference>
<dbReference type="AlphaFoldDB" id="M2PA78"/>
<evidence type="ECO:0000313" key="2">
    <source>
        <dbReference type="Proteomes" id="UP000016930"/>
    </source>
</evidence>
<keyword evidence="2" id="KW-1185">Reference proteome</keyword>
<organism evidence="1 2">
    <name type="scientific">Ceriporiopsis subvermispora (strain B)</name>
    <name type="common">White-rot fungus</name>
    <name type="synonym">Gelatoporia subvermispora</name>
    <dbReference type="NCBI Taxonomy" id="914234"/>
    <lineage>
        <taxon>Eukaryota</taxon>
        <taxon>Fungi</taxon>
        <taxon>Dikarya</taxon>
        <taxon>Basidiomycota</taxon>
        <taxon>Agaricomycotina</taxon>
        <taxon>Agaricomycetes</taxon>
        <taxon>Polyporales</taxon>
        <taxon>Gelatoporiaceae</taxon>
        <taxon>Gelatoporia</taxon>
    </lineage>
</organism>
<dbReference type="HOGENOM" id="CLU_3087055_0_0_1"/>